<dbReference type="EMBL" id="UINC01004403">
    <property type="protein sequence ID" value="SVA14076.1"/>
    <property type="molecule type" value="Genomic_DNA"/>
</dbReference>
<protein>
    <recommendedName>
        <fullName evidence="2">Thiamine pyrophosphate enzyme N-terminal TPP-binding domain-containing protein</fullName>
    </recommendedName>
</protein>
<dbReference type="PANTHER" id="PTHR18968:SF167">
    <property type="entry name" value="ACETOLACTATE SYNTHASE LARGE SUBUNIT ILVB2-RELATED"/>
    <property type="match status" value="1"/>
</dbReference>
<dbReference type="InterPro" id="IPR012001">
    <property type="entry name" value="Thiamin_PyroP_enz_TPP-bd_dom"/>
</dbReference>
<dbReference type="GO" id="GO:0050660">
    <property type="term" value="F:flavin adenine dinucleotide binding"/>
    <property type="evidence" value="ECO:0007669"/>
    <property type="project" value="TreeGrafter"/>
</dbReference>
<dbReference type="Gene3D" id="3.40.50.970">
    <property type="match status" value="1"/>
</dbReference>
<evidence type="ECO:0000259" key="2">
    <source>
        <dbReference type="Pfam" id="PF02776"/>
    </source>
</evidence>
<name>A0A381TD62_9ZZZZ</name>
<reference evidence="3" key="1">
    <citation type="submission" date="2018-05" db="EMBL/GenBank/DDBJ databases">
        <authorList>
            <person name="Lanie J.A."/>
            <person name="Ng W.-L."/>
            <person name="Kazmierczak K.M."/>
            <person name="Andrzejewski T.M."/>
            <person name="Davidsen T.M."/>
            <person name="Wayne K.J."/>
            <person name="Tettelin H."/>
            <person name="Glass J.I."/>
            <person name="Rusch D."/>
            <person name="Podicherti R."/>
            <person name="Tsui H.-C.T."/>
            <person name="Winkler M.E."/>
        </authorList>
    </citation>
    <scope>NUCLEOTIDE SEQUENCE</scope>
</reference>
<dbReference type="PANTHER" id="PTHR18968">
    <property type="entry name" value="THIAMINE PYROPHOSPHATE ENZYMES"/>
    <property type="match status" value="1"/>
</dbReference>
<dbReference type="GO" id="GO:0005948">
    <property type="term" value="C:acetolactate synthase complex"/>
    <property type="evidence" value="ECO:0007669"/>
    <property type="project" value="TreeGrafter"/>
</dbReference>
<gene>
    <name evidence="3" type="ORF">METZ01_LOCUS66930</name>
</gene>
<dbReference type="CDD" id="cd07035">
    <property type="entry name" value="TPP_PYR_POX_like"/>
    <property type="match status" value="1"/>
</dbReference>
<dbReference type="AlphaFoldDB" id="A0A381TD62"/>
<comment type="similarity">
    <text evidence="1">Belongs to the TPP enzyme family.</text>
</comment>
<dbReference type="GO" id="GO:0009097">
    <property type="term" value="P:isoleucine biosynthetic process"/>
    <property type="evidence" value="ECO:0007669"/>
    <property type="project" value="TreeGrafter"/>
</dbReference>
<sequence>MPAINGAQAMFQQLVMEGVTDIFSLPGAQIMSAFDVLHDMQDQINLIHTRHEQATTYMADGYAKVSGKPGVAMVVPGPGALNATAGLGTAYASSSPVLLISGQIPSKMLGKDTGQLHEVSEQLDVFKPITKWNHRISD</sequence>
<dbReference type="SUPFAM" id="SSF52518">
    <property type="entry name" value="Thiamin diphosphate-binding fold (THDP-binding)"/>
    <property type="match status" value="1"/>
</dbReference>
<dbReference type="GO" id="GO:0003984">
    <property type="term" value="F:acetolactate synthase activity"/>
    <property type="evidence" value="ECO:0007669"/>
    <property type="project" value="TreeGrafter"/>
</dbReference>
<evidence type="ECO:0000313" key="3">
    <source>
        <dbReference type="EMBL" id="SVA14076.1"/>
    </source>
</evidence>
<proteinExistence type="inferred from homology"/>
<dbReference type="Pfam" id="PF02776">
    <property type="entry name" value="TPP_enzyme_N"/>
    <property type="match status" value="1"/>
</dbReference>
<dbReference type="GO" id="GO:0009099">
    <property type="term" value="P:L-valine biosynthetic process"/>
    <property type="evidence" value="ECO:0007669"/>
    <property type="project" value="TreeGrafter"/>
</dbReference>
<dbReference type="InterPro" id="IPR029061">
    <property type="entry name" value="THDP-binding"/>
</dbReference>
<feature type="non-terminal residue" evidence="3">
    <location>
        <position position="138"/>
    </location>
</feature>
<dbReference type="InterPro" id="IPR045229">
    <property type="entry name" value="TPP_enz"/>
</dbReference>
<evidence type="ECO:0000256" key="1">
    <source>
        <dbReference type="ARBA" id="ARBA00007812"/>
    </source>
</evidence>
<accession>A0A381TD62</accession>
<dbReference type="GO" id="GO:0030976">
    <property type="term" value="F:thiamine pyrophosphate binding"/>
    <property type="evidence" value="ECO:0007669"/>
    <property type="project" value="InterPro"/>
</dbReference>
<organism evidence="3">
    <name type="scientific">marine metagenome</name>
    <dbReference type="NCBI Taxonomy" id="408172"/>
    <lineage>
        <taxon>unclassified sequences</taxon>
        <taxon>metagenomes</taxon>
        <taxon>ecological metagenomes</taxon>
    </lineage>
</organism>
<feature type="domain" description="Thiamine pyrophosphate enzyme N-terminal TPP-binding" evidence="2">
    <location>
        <begin position="5"/>
        <end position="118"/>
    </location>
</feature>